<evidence type="ECO:0000313" key="2">
    <source>
        <dbReference type="Proteomes" id="UP000886998"/>
    </source>
</evidence>
<sequence>MWSFSQLSVSLCCMCWESNVIHSMFHAYSSSLEPCSAEMAFRLPLIECSPSITLGDTLSRFPFRVAKMIGFGPVKEILHLGGIRFRIRRCSKSPRAIQFIPDLEGRIHFPD</sequence>
<gene>
    <name evidence="1" type="ORF">TNIN_300441</name>
</gene>
<evidence type="ECO:0000313" key="1">
    <source>
        <dbReference type="EMBL" id="GFY47998.1"/>
    </source>
</evidence>
<name>A0A8X6X6W6_9ARAC</name>
<keyword evidence="2" id="KW-1185">Reference proteome</keyword>
<dbReference type="EMBL" id="BMAV01006266">
    <property type="protein sequence ID" value="GFY47998.1"/>
    <property type="molecule type" value="Genomic_DNA"/>
</dbReference>
<reference evidence="1" key="1">
    <citation type="submission" date="2020-08" db="EMBL/GenBank/DDBJ databases">
        <title>Multicomponent nature underlies the extraordinary mechanical properties of spider dragline silk.</title>
        <authorList>
            <person name="Kono N."/>
            <person name="Nakamura H."/>
            <person name="Mori M."/>
            <person name="Yoshida Y."/>
            <person name="Ohtoshi R."/>
            <person name="Malay A.D."/>
            <person name="Moran D.A.P."/>
            <person name="Tomita M."/>
            <person name="Numata K."/>
            <person name="Arakawa K."/>
        </authorList>
    </citation>
    <scope>NUCLEOTIDE SEQUENCE</scope>
</reference>
<dbReference type="AlphaFoldDB" id="A0A8X6X6W6"/>
<proteinExistence type="predicted"/>
<comment type="caution">
    <text evidence="1">The sequence shown here is derived from an EMBL/GenBank/DDBJ whole genome shotgun (WGS) entry which is preliminary data.</text>
</comment>
<accession>A0A8X6X6W6</accession>
<protein>
    <submittedName>
        <fullName evidence="1">Uncharacterized protein</fullName>
    </submittedName>
</protein>
<organism evidence="1 2">
    <name type="scientific">Trichonephila inaurata madagascariensis</name>
    <dbReference type="NCBI Taxonomy" id="2747483"/>
    <lineage>
        <taxon>Eukaryota</taxon>
        <taxon>Metazoa</taxon>
        <taxon>Ecdysozoa</taxon>
        <taxon>Arthropoda</taxon>
        <taxon>Chelicerata</taxon>
        <taxon>Arachnida</taxon>
        <taxon>Araneae</taxon>
        <taxon>Araneomorphae</taxon>
        <taxon>Entelegynae</taxon>
        <taxon>Araneoidea</taxon>
        <taxon>Nephilidae</taxon>
        <taxon>Trichonephila</taxon>
        <taxon>Trichonephila inaurata</taxon>
    </lineage>
</organism>
<dbReference type="Proteomes" id="UP000886998">
    <property type="component" value="Unassembled WGS sequence"/>
</dbReference>